<dbReference type="Proteomes" id="UP001596395">
    <property type="component" value="Unassembled WGS sequence"/>
</dbReference>
<evidence type="ECO:0000256" key="1">
    <source>
        <dbReference type="ARBA" id="ARBA00023015"/>
    </source>
</evidence>
<keyword evidence="2" id="KW-0804">Transcription</keyword>
<comment type="caution">
    <text evidence="5">The sequence shown here is derived from an EMBL/GenBank/DDBJ whole genome shotgun (WGS) entry which is preliminary data.</text>
</comment>
<keyword evidence="6" id="KW-1185">Reference proteome</keyword>
<dbReference type="RefSeq" id="WP_336349116.1">
    <property type="nucleotide sequence ID" value="NZ_JAZAQL010000001.1"/>
</dbReference>
<keyword evidence="1" id="KW-0805">Transcription regulation</keyword>
<dbReference type="InterPro" id="IPR031803">
    <property type="entry name" value="BAT_GAF/HTH-assoc"/>
</dbReference>
<evidence type="ECO:0000313" key="5">
    <source>
        <dbReference type="EMBL" id="MFC6952124.1"/>
    </source>
</evidence>
<dbReference type="PANTHER" id="PTHR34236:SF1">
    <property type="entry name" value="DIMETHYL SULFOXIDE REDUCTASE TRANSCRIPTIONAL ACTIVATOR"/>
    <property type="match status" value="1"/>
</dbReference>
<feature type="domain" description="HTH bat-type" evidence="3">
    <location>
        <begin position="157"/>
        <end position="208"/>
    </location>
</feature>
<name>A0ABD5V988_9EURY</name>
<dbReference type="InterPro" id="IPR007050">
    <property type="entry name" value="HTH_bacterioopsin"/>
</dbReference>
<accession>A0ABD5V988</accession>
<evidence type="ECO:0000259" key="4">
    <source>
        <dbReference type="Pfam" id="PF15915"/>
    </source>
</evidence>
<sequence length="223" mass="23938">MSVIAEFTADGDDFVVGRALAVSHGSTVDLECIVPIDDGLFPYCRVRGEADPAVFAETLAANPAVDAVVLVPDEDDGDLYRVTWSENAVDDLLELLIEHEGQVLAASARDGRWRFRLRFPSTGLLADFQRTTTDAGIPLEVGRVYTAAESTDPDFGLTTAQVDALVTAVETGYFRVPRGISTADLGALLGISDQAVSERIRRGVETLARNALNVPDGQRDGSR</sequence>
<gene>
    <name evidence="5" type="ORF">ACFQGB_04540</name>
</gene>
<dbReference type="AlphaFoldDB" id="A0ABD5V988"/>
<feature type="domain" description="Bacterioopsin transcriptional activator GAF and HTH associated" evidence="4">
    <location>
        <begin position="6"/>
        <end position="124"/>
    </location>
</feature>
<evidence type="ECO:0000259" key="3">
    <source>
        <dbReference type="Pfam" id="PF04967"/>
    </source>
</evidence>
<protein>
    <submittedName>
        <fullName evidence="5">Bacterio-opsin activator domain-containing protein</fullName>
    </submittedName>
</protein>
<evidence type="ECO:0000313" key="6">
    <source>
        <dbReference type="Proteomes" id="UP001596395"/>
    </source>
</evidence>
<dbReference type="PANTHER" id="PTHR34236">
    <property type="entry name" value="DIMETHYL SULFOXIDE REDUCTASE TRANSCRIPTIONAL ACTIVATOR"/>
    <property type="match status" value="1"/>
</dbReference>
<dbReference type="Pfam" id="PF04967">
    <property type="entry name" value="HTH_10"/>
    <property type="match status" value="1"/>
</dbReference>
<evidence type="ECO:0000256" key="2">
    <source>
        <dbReference type="ARBA" id="ARBA00023163"/>
    </source>
</evidence>
<proteinExistence type="predicted"/>
<reference evidence="5 6" key="1">
    <citation type="journal article" date="2019" name="Int. J. Syst. Evol. Microbiol.">
        <title>The Global Catalogue of Microorganisms (GCM) 10K type strain sequencing project: providing services to taxonomists for standard genome sequencing and annotation.</title>
        <authorList>
            <consortium name="The Broad Institute Genomics Platform"/>
            <consortium name="The Broad Institute Genome Sequencing Center for Infectious Disease"/>
            <person name="Wu L."/>
            <person name="Ma J."/>
        </authorList>
    </citation>
    <scope>NUCLEOTIDE SEQUENCE [LARGE SCALE GENOMIC DNA]</scope>
    <source>
        <strain evidence="5 6">GX26</strain>
    </source>
</reference>
<dbReference type="Pfam" id="PF15915">
    <property type="entry name" value="BAT"/>
    <property type="match status" value="1"/>
</dbReference>
<organism evidence="5 6">
    <name type="scientific">Halorubellus litoreus</name>
    <dbReference type="NCBI Taxonomy" id="755308"/>
    <lineage>
        <taxon>Archaea</taxon>
        <taxon>Methanobacteriati</taxon>
        <taxon>Methanobacteriota</taxon>
        <taxon>Stenosarchaea group</taxon>
        <taxon>Halobacteria</taxon>
        <taxon>Halobacteriales</taxon>
        <taxon>Halorubellaceae</taxon>
        <taxon>Halorubellus</taxon>
    </lineage>
</organism>
<dbReference type="EMBL" id="JBHSXN010000001">
    <property type="protein sequence ID" value="MFC6952124.1"/>
    <property type="molecule type" value="Genomic_DNA"/>
</dbReference>